<feature type="signal peptide" evidence="1">
    <location>
        <begin position="1"/>
        <end position="23"/>
    </location>
</feature>
<feature type="chain" id="PRO_5016875314" evidence="1">
    <location>
        <begin position="24"/>
        <end position="427"/>
    </location>
</feature>
<dbReference type="STRING" id="86630.A0A367J409"/>
<dbReference type="AlphaFoldDB" id="A0A367J409"/>
<evidence type="ECO:0000313" key="2">
    <source>
        <dbReference type="EMBL" id="RCH84655.1"/>
    </source>
</evidence>
<gene>
    <name evidence="2" type="ORF">CU097_005445</name>
</gene>
<organism evidence="2 3">
    <name type="scientific">Rhizopus azygosporus</name>
    <name type="common">Rhizopus microsporus var. azygosporus</name>
    <dbReference type="NCBI Taxonomy" id="86630"/>
    <lineage>
        <taxon>Eukaryota</taxon>
        <taxon>Fungi</taxon>
        <taxon>Fungi incertae sedis</taxon>
        <taxon>Mucoromycota</taxon>
        <taxon>Mucoromycotina</taxon>
        <taxon>Mucoromycetes</taxon>
        <taxon>Mucorales</taxon>
        <taxon>Mucorineae</taxon>
        <taxon>Rhizopodaceae</taxon>
        <taxon>Rhizopus</taxon>
    </lineage>
</organism>
<reference evidence="2 3" key="1">
    <citation type="journal article" date="2018" name="G3 (Bethesda)">
        <title>Phylogenetic and Phylogenomic Definition of Rhizopus Species.</title>
        <authorList>
            <person name="Gryganskyi A.P."/>
            <person name="Golan J."/>
            <person name="Dolatabadi S."/>
            <person name="Mondo S."/>
            <person name="Robb S."/>
            <person name="Idnurm A."/>
            <person name="Muszewska A."/>
            <person name="Steczkiewicz K."/>
            <person name="Masonjones S."/>
            <person name="Liao H.L."/>
            <person name="Gajdeczka M.T."/>
            <person name="Anike F."/>
            <person name="Vuek A."/>
            <person name="Anishchenko I.M."/>
            <person name="Voigt K."/>
            <person name="de Hoog G.S."/>
            <person name="Smith M.E."/>
            <person name="Heitman J."/>
            <person name="Vilgalys R."/>
            <person name="Stajich J.E."/>
        </authorList>
    </citation>
    <scope>NUCLEOTIDE SEQUENCE [LARGE SCALE GENOMIC DNA]</scope>
    <source>
        <strain evidence="2 3">CBS 357.93</strain>
    </source>
</reference>
<dbReference type="Proteomes" id="UP000252139">
    <property type="component" value="Unassembled WGS sequence"/>
</dbReference>
<evidence type="ECO:0000256" key="1">
    <source>
        <dbReference type="SAM" id="SignalP"/>
    </source>
</evidence>
<accession>A0A367J409</accession>
<protein>
    <submittedName>
        <fullName evidence="2">Uncharacterized protein</fullName>
    </submittedName>
</protein>
<keyword evidence="3" id="KW-1185">Reference proteome</keyword>
<dbReference type="EMBL" id="PJQL01002304">
    <property type="protein sequence ID" value="RCH84655.1"/>
    <property type="molecule type" value="Genomic_DNA"/>
</dbReference>
<dbReference type="OrthoDB" id="2285535at2759"/>
<name>A0A367J409_RHIAZ</name>
<keyword evidence="1" id="KW-0732">Signal</keyword>
<comment type="caution">
    <text evidence="2">The sequence shown here is derived from an EMBL/GenBank/DDBJ whole genome shotgun (WGS) entry which is preliminary data.</text>
</comment>
<evidence type="ECO:0000313" key="3">
    <source>
        <dbReference type="Proteomes" id="UP000252139"/>
    </source>
</evidence>
<sequence>MRYFHFFDLLVNVLFRAQLFVNAYIVNNKDSIDLAVITQQNFWYAISQLIMGQKITNKAYISNSVALGFEDFKAVHPSIVFFLKYNPIKSYSDALSAACVVLATAYLNHIVENFQRRVLYYLTVRLAIIYPDKPKGLLYKLADDFCWELLIIEESKWPTKYFDLVTIQHIAQILPICNGLQARLPILSTVKNLAASPTKFVPALATIISDLEKLCDEHEDDNSKMPRRFSLMPTSSMRWRYISINTKALQAITKHKSDGTYKGNVSLFYSIFNFKKFGYESLDKVLKSQNKFTCCIQTDGFGECFTFPRKAKEEKATIQLGLEDFSDQEIQEPSAEENERVACKNKFQYSNSIPLVVFGDGMKNKDTIAIRDHVSGVMGTLQKELLQRSRQFKDVLVGINEFRASKVCNNCKQKRLEQKKSREAHAF</sequence>
<proteinExistence type="predicted"/>